<evidence type="ECO:0000313" key="2">
    <source>
        <dbReference type="Proteomes" id="UP000464954"/>
    </source>
</evidence>
<protein>
    <submittedName>
        <fullName evidence="1">Uncharacterized protein</fullName>
    </submittedName>
</protein>
<organism evidence="1 2">
    <name type="scientific">Tichowtungia aerotolerans</name>
    <dbReference type="NCBI Taxonomy" id="2697043"/>
    <lineage>
        <taxon>Bacteria</taxon>
        <taxon>Pseudomonadati</taxon>
        <taxon>Kiritimatiellota</taxon>
        <taxon>Tichowtungiia</taxon>
        <taxon>Tichowtungiales</taxon>
        <taxon>Tichowtungiaceae</taxon>
        <taxon>Tichowtungia</taxon>
    </lineage>
</organism>
<reference evidence="1 2" key="1">
    <citation type="submission" date="2020-01" db="EMBL/GenBank/DDBJ databases">
        <title>Ponticoccus aerotolerans gen. nov., sp. nov., an anaerobic bacterium and proposal of Ponticoccusceae fam. nov., Ponticoccusles ord. nov. and Ponticoccuse classis nov. in the phylum Kiritimatiellaeota.</title>
        <authorList>
            <person name="Zhou L.Y."/>
            <person name="Du Z.J."/>
        </authorList>
    </citation>
    <scope>NUCLEOTIDE SEQUENCE [LARGE SCALE GENOMIC DNA]</scope>
    <source>
        <strain evidence="1 2">S-5007</strain>
    </source>
</reference>
<name>A0A6P1M4T0_9BACT</name>
<dbReference type="RefSeq" id="WP_160627561.1">
    <property type="nucleotide sequence ID" value="NZ_CP047593.1"/>
</dbReference>
<gene>
    <name evidence="1" type="ORF">GT409_05075</name>
</gene>
<accession>A0A6P1M4T0</accession>
<proteinExistence type="predicted"/>
<dbReference type="KEGG" id="taer:GT409_05075"/>
<evidence type="ECO:0000313" key="1">
    <source>
        <dbReference type="EMBL" id="QHI68847.1"/>
    </source>
</evidence>
<dbReference type="Proteomes" id="UP000464954">
    <property type="component" value="Chromosome"/>
</dbReference>
<dbReference type="AlphaFoldDB" id="A0A6P1M4T0"/>
<keyword evidence="2" id="KW-1185">Reference proteome</keyword>
<dbReference type="EMBL" id="CP047593">
    <property type="protein sequence ID" value="QHI68847.1"/>
    <property type="molecule type" value="Genomic_DNA"/>
</dbReference>
<sequence length="353" mass="40560">MSCIFKNRFGWTAGLLMYAVVTGFAEDRPGRCFREIGGSNYVMYDVADEYLKGGQGWFRPGVLRPVVGTFHLQEKEDISAQLKAMADSGQRKISIMMWHDHLTPEQLAAGGVFGHVLASNGGVLLPQHEQNLKELLALVQESGFNELIFRFAQQGSAWSQEWKDWDEELYQENLNFIVFVRALVREALDGSGMRLRFDLGAELGGIESGRVTEYTKKLWAEYARRFGTEDTFGFSIAAHPGRVARWIDVCDEVGVRPECYALDLYNHIPQWMPRMISEFYEAEIRSPKIIVLETYWNDLQVLEELQQVADQFNLQYEFLMQWPWRRGSAHPHFSDVFDRPEYDVYLGSGPDGK</sequence>